<reference evidence="2 5" key="2">
    <citation type="submission" date="2020-04" db="EMBL/GenBank/DDBJ databases">
        <title>Molecular characterization of pseudomonads from Agaricus bisporus reveal novel blotch 2 pathogens in Western Europe.</title>
        <authorList>
            <person name="Taparia T."/>
            <person name="Krijger M."/>
            <person name="Haynes E."/>
            <person name="Elpinstone J.G."/>
            <person name="Noble R."/>
            <person name="Van Der Wolf J."/>
        </authorList>
    </citation>
    <scope>NUCLEOTIDE SEQUENCE [LARGE SCALE GENOMIC DNA]</scope>
    <source>
        <strain evidence="2 5">IPO3765</strain>
    </source>
</reference>
<dbReference type="Pfam" id="PF00085">
    <property type="entry name" value="Thioredoxin"/>
    <property type="match status" value="1"/>
</dbReference>
<reference evidence="3 4" key="1">
    <citation type="submission" date="2016-10" db="EMBL/GenBank/DDBJ databases">
        <authorList>
            <person name="de Groot N.N."/>
        </authorList>
    </citation>
    <scope>NUCLEOTIDE SEQUENCE [LARGE SCALE GENOMIC DNA]</scope>
    <source>
        <strain evidence="3 4">ICMP 14252</strain>
    </source>
</reference>
<dbReference type="InterPro" id="IPR013766">
    <property type="entry name" value="Thioredoxin_domain"/>
</dbReference>
<sequence>MGVANTVIHDLNEYQRILKEHPLVIVLFTSPSCSACLGADKKFNAVAEKYAGRVKSLLLDPSQTPRIDEVDGTPTLLVYEKGDRVEILHGIGAPDEQQNLLECVFSDYAP</sequence>
<organism evidence="3 4">
    <name type="scientific">Pseudomonas salomonii</name>
    <dbReference type="NCBI Taxonomy" id="191391"/>
    <lineage>
        <taxon>Bacteria</taxon>
        <taxon>Pseudomonadati</taxon>
        <taxon>Pseudomonadota</taxon>
        <taxon>Gammaproteobacteria</taxon>
        <taxon>Pseudomonadales</taxon>
        <taxon>Pseudomonadaceae</taxon>
        <taxon>Pseudomonas</taxon>
    </lineage>
</organism>
<evidence type="ECO:0000313" key="5">
    <source>
        <dbReference type="Proteomes" id="UP000561369"/>
    </source>
</evidence>
<dbReference type="EMBL" id="JACAQV010000019">
    <property type="protein sequence ID" value="NWF09782.1"/>
    <property type="molecule type" value="Genomic_DNA"/>
</dbReference>
<dbReference type="AlphaFoldDB" id="A0A1H3SJR5"/>
<name>A0A1H3SJR5_9PSED</name>
<evidence type="ECO:0000313" key="3">
    <source>
        <dbReference type="EMBL" id="SDZ38212.1"/>
    </source>
</evidence>
<dbReference type="Proteomes" id="UP000182902">
    <property type="component" value="Unassembled WGS sequence"/>
</dbReference>
<gene>
    <name evidence="2" type="ORF">HX810_19130</name>
    <name evidence="3" type="ORF">SAMN05216247_109249</name>
</gene>
<dbReference type="SUPFAM" id="SSF52833">
    <property type="entry name" value="Thioredoxin-like"/>
    <property type="match status" value="1"/>
</dbReference>
<evidence type="ECO:0000259" key="1">
    <source>
        <dbReference type="Pfam" id="PF00085"/>
    </source>
</evidence>
<protein>
    <submittedName>
        <fullName evidence="3">Thioredoxin 1</fullName>
    </submittedName>
    <submittedName>
        <fullName evidence="2">Thioredoxin family protein</fullName>
    </submittedName>
</protein>
<accession>A0A1H3SJR5</accession>
<evidence type="ECO:0000313" key="2">
    <source>
        <dbReference type="EMBL" id="NWF09782.1"/>
    </source>
</evidence>
<dbReference type="InterPro" id="IPR036249">
    <property type="entry name" value="Thioredoxin-like_sf"/>
</dbReference>
<proteinExistence type="predicted"/>
<dbReference type="CDD" id="cd02947">
    <property type="entry name" value="TRX_family"/>
    <property type="match status" value="1"/>
</dbReference>
<dbReference type="Proteomes" id="UP000561369">
    <property type="component" value="Unassembled WGS sequence"/>
</dbReference>
<feature type="domain" description="Thioredoxin" evidence="1">
    <location>
        <begin position="9"/>
        <end position="91"/>
    </location>
</feature>
<dbReference type="EMBL" id="FNOX01000009">
    <property type="protein sequence ID" value="SDZ38212.1"/>
    <property type="molecule type" value="Genomic_DNA"/>
</dbReference>
<evidence type="ECO:0000313" key="4">
    <source>
        <dbReference type="Proteomes" id="UP000182902"/>
    </source>
</evidence>
<dbReference type="Gene3D" id="3.40.30.10">
    <property type="entry name" value="Glutaredoxin"/>
    <property type="match status" value="1"/>
</dbReference>
<dbReference type="RefSeq" id="WP_065929541.1">
    <property type="nucleotide sequence ID" value="NZ_FNOX01000009.1"/>
</dbReference>